<keyword evidence="3 5" id="KW-1133">Transmembrane helix</keyword>
<name>A0AAV8Y6K3_9CUCU</name>
<reference evidence="7" key="1">
    <citation type="journal article" date="2023" name="Insect Mol. Biol.">
        <title>Genome sequencing provides insights into the evolution of gene families encoding plant cell wall-degrading enzymes in longhorned beetles.</title>
        <authorList>
            <person name="Shin N.R."/>
            <person name="Okamura Y."/>
            <person name="Kirsch R."/>
            <person name="Pauchet Y."/>
        </authorList>
    </citation>
    <scope>NUCLEOTIDE SEQUENCE</scope>
    <source>
        <strain evidence="7">AMC_N1</strain>
    </source>
</reference>
<feature type="transmembrane region" description="Helical" evidence="5">
    <location>
        <begin position="50"/>
        <end position="70"/>
    </location>
</feature>
<feature type="transmembrane region" description="Helical" evidence="5">
    <location>
        <begin position="23"/>
        <end position="43"/>
    </location>
</feature>
<protein>
    <recommendedName>
        <fullName evidence="6">Major facilitator superfamily (MFS) profile domain-containing protein</fullName>
    </recommendedName>
</protein>
<dbReference type="SUPFAM" id="SSF103473">
    <property type="entry name" value="MFS general substrate transporter"/>
    <property type="match status" value="1"/>
</dbReference>
<dbReference type="EMBL" id="JAPWTK010000189">
    <property type="protein sequence ID" value="KAJ8946320.1"/>
    <property type="molecule type" value="Genomic_DNA"/>
</dbReference>
<evidence type="ECO:0000259" key="6">
    <source>
        <dbReference type="PROSITE" id="PS50850"/>
    </source>
</evidence>
<dbReference type="AlphaFoldDB" id="A0AAV8Y6K3"/>
<dbReference type="GO" id="GO:0022857">
    <property type="term" value="F:transmembrane transporter activity"/>
    <property type="evidence" value="ECO:0007669"/>
    <property type="project" value="InterPro"/>
</dbReference>
<gene>
    <name evidence="7" type="ORF">NQ318_004209</name>
</gene>
<evidence type="ECO:0000313" key="8">
    <source>
        <dbReference type="Proteomes" id="UP001162162"/>
    </source>
</evidence>
<comment type="subcellular location">
    <subcellularLocation>
        <location evidence="1">Membrane</location>
        <topology evidence="1">Multi-pass membrane protein</topology>
    </subcellularLocation>
</comment>
<evidence type="ECO:0000256" key="3">
    <source>
        <dbReference type="ARBA" id="ARBA00022989"/>
    </source>
</evidence>
<sequence>MISDESPNENVPTYPEWSDHKNVMLSAFFWGYVCTQLVGAFVAERFGPKWFLAVTVFITSLFSMLIPVFASEFGYKGVIACRVIQGLGQGLLFPMSATFTGQMGTAYKQVESIRDYIFGVEIIII</sequence>
<dbReference type="InterPro" id="IPR036259">
    <property type="entry name" value="MFS_trans_sf"/>
</dbReference>
<proteinExistence type="predicted"/>
<evidence type="ECO:0000256" key="1">
    <source>
        <dbReference type="ARBA" id="ARBA00004141"/>
    </source>
</evidence>
<evidence type="ECO:0000256" key="5">
    <source>
        <dbReference type="SAM" id="Phobius"/>
    </source>
</evidence>
<dbReference type="Gene3D" id="1.20.120.540">
    <property type="entry name" value="Voltage-gated potassium channels"/>
    <property type="match status" value="1"/>
</dbReference>
<dbReference type="Proteomes" id="UP001162162">
    <property type="component" value="Unassembled WGS sequence"/>
</dbReference>
<keyword evidence="2 5" id="KW-0812">Transmembrane</keyword>
<dbReference type="GO" id="GO:0006820">
    <property type="term" value="P:monoatomic anion transport"/>
    <property type="evidence" value="ECO:0007669"/>
    <property type="project" value="TreeGrafter"/>
</dbReference>
<dbReference type="PROSITE" id="PS50850">
    <property type="entry name" value="MFS"/>
    <property type="match status" value="1"/>
</dbReference>
<dbReference type="InterPro" id="IPR027378">
    <property type="entry name" value="Nucleotide_channel_N"/>
</dbReference>
<organism evidence="7 8">
    <name type="scientific">Aromia moschata</name>
    <dbReference type="NCBI Taxonomy" id="1265417"/>
    <lineage>
        <taxon>Eukaryota</taxon>
        <taxon>Metazoa</taxon>
        <taxon>Ecdysozoa</taxon>
        <taxon>Arthropoda</taxon>
        <taxon>Hexapoda</taxon>
        <taxon>Insecta</taxon>
        <taxon>Pterygota</taxon>
        <taxon>Neoptera</taxon>
        <taxon>Endopterygota</taxon>
        <taxon>Coleoptera</taxon>
        <taxon>Polyphaga</taxon>
        <taxon>Cucujiformia</taxon>
        <taxon>Chrysomeloidea</taxon>
        <taxon>Cerambycidae</taxon>
        <taxon>Cerambycinae</taxon>
        <taxon>Callichromatini</taxon>
        <taxon>Aromia</taxon>
    </lineage>
</organism>
<evidence type="ECO:0000313" key="7">
    <source>
        <dbReference type="EMBL" id="KAJ8946320.1"/>
    </source>
</evidence>
<dbReference type="InterPro" id="IPR050382">
    <property type="entry name" value="MFS_Na/Anion_cotransporter"/>
</dbReference>
<feature type="domain" description="Major facilitator superfamily (MFS) profile" evidence="6">
    <location>
        <begin position="1"/>
        <end position="125"/>
    </location>
</feature>
<dbReference type="InterPro" id="IPR020846">
    <property type="entry name" value="MFS_dom"/>
</dbReference>
<dbReference type="PANTHER" id="PTHR11662:SF280">
    <property type="entry name" value="FI21844P1-RELATED"/>
    <property type="match status" value="1"/>
</dbReference>
<keyword evidence="4 5" id="KW-0472">Membrane</keyword>
<accession>A0AAV8Y6K3</accession>
<dbReference type="GO" id="GO:0016020">
    <property type="term" value="C:membrane"/>
    <property type="evidence" value="ECO:0007669"/>
    <property type="project" value="UniProtKB-SubCell"/>
</dbReference>
<keyword evidence="8" id="KW-1185">Reference proteome</keyword>
<evidence type="ECO:0000256" key="2">
    <source>
        <dbReference type="ARBA" id="ARBA00022692"/>
    </source>
</evidence>
<dbReference type="Pfam" id="PF07690">
    <property type="entry name" value="MFS_1"/>
    <property type="match status" value="1"/>
</dbReference>
<dbReference type="PANTHER" id="PTHR11662">
    <property type="entry name" value="SOLUTE CARRIER FAMILY 17"/>
    <property type="match status" value="1"/>
</dbReference>
<dbReference type="InterPro" id="IPR011701">
    <property type="entry name" value="MFS"/>
</dbReference>
<evidence type="ECO:0000256" key="4">
    <source>
        <dbReference type="ARBA" id="ARBA00023136"/>
    </source>
</evidence>
<comment type="caution">
    <text evidence="7">The sequence shown here is derived from an EMBL/GenBank/DDBJ whole genome shotgun (WGS) entry which is preliminary data.</text>
</comment>